<reference evidence="2" key="1">
    <citation type="submission" date="2024-05" db="EMBL/GenBank/DDBJ databases">
        <title>Herbiconiux sp. A18JL235.</title>
        <authorList>
            <person name="Zhang G."/>
        </authorList>
    </citation>
    <scope>NUCLEOTIDE SEQUENCE</scope>
    <source>
        <strain evidence="2">A18JL235</strain>
    </source>
</reference>
<proteinExistence type="predicted"/>
<name>A0AB39BJV9_9MICO</name>
<evidence type="ECO:0008006" key="3">
    <source>
        <dbReference type="Google" id="ProtNLM"/>
    </source>
</evidence>
<feature type="compositionally biased region" description="Basic and acidic residues" evidence="1">
    <location>
        <begin position="38"/>
        <end position="51"/>
    </location>
</feature>
<evidence type="ECO:0000313" key="2">
    <source>
        <dbReference type="EMBL" id="XDI06656.1"/>
    </source>
</evidence>
<gene>
    <name evidence="2" type="ORF">ABFY20_06020</name>
</gene>
<organism evidence="2">
    <name type="scientific">Herbiconiux sp. A18JL235</name>
    <dbReference type="NCBI Taxonomy" id="3152363"/>
    <lineage>
        <taxon>Bacteria</taxon>
        <taxon>Bacillati</taxon>
        <taxon>Actinomycetota</taxon>
        <taxon>Actinomycetes</taxon>
        <taxon>Micrococcales</taxon>
        <taxon>Microbacteriaceae</taxon>
        <taxon>Herbiconiux</taxon>
    </lineage>
</organism>
<accession>A0AB39BJV9</accession>
<sequence length="335" mass="32756">MSSLQRILNLASKALDKGSASGGTTGRESARGTQGGTDWRELVRSAADRLTGDGGAGATSRPGSTTPVTGAGAAPGAGAGSHGRTDARPATFTAPVDPRDRAAIARYDYLLQTAEPAQLEQVHREAFAALTPAQREQVEARLRAELPANEQPRSGSADDLALAATRGEARSPGFLRGLLGKMPGAGARGGDADAGAGRRGVGGFAAAGAGAAAGLGLGAAGGLLAAVAGGAIVSSVATPLLEQAAGLGVDFEAFSGGFDELAAGAGEAVSGLGEQAGALGEEAVSGFGEQAGALSEQAGALGEQATGFGEQLSEAGSAFELPSIDLGSLGNFFDR</sequence>
<evidence type="ECO:0000256" key="1">
    <source>
        <dbReference type="SAM" id="MobiDB-lite"/>
    </source>
</evidence>
<dbReference type="EMBL" id="CP162511">
    <property type="protein sequence ID" value="XDI06656.1"/>
    <property type="molecule type" value="Genomic_DNA"/>
</dbReference>
<feature type="region of interest" description="Disordered" evidence="1">
    <location>
        <begin position="12"/>
        <end position="97"/>
    </location>
</feature>
<dbReference type="RefSeq" id="WP_368499035.1">
    <property type="nucleotide sequence ID" value="NZ_CP162511.1"/>
</dbReference>
<dbReference type="AlphaFoldDB" id="A0AB39BJV9"/>
<protein>
    <recommendedName>
        <fullName evidence="3">Cation-transporting ATPase</fullName>
    </recommendedName>
</protein>